<dbReference type="RefSeq" id="WP_106329032.1">
    <property type="nucleotide sequence ID" value="NZ_BOMO01000127.1"/>
</dbReference>
<dbReference type="PANTHER" id="PTHR35864:SF1">
    <property type="entry name" value="ZINC METALLOPROTEASE YWHC-RELATED"/>
    <property type="match status" value="1"/>
</dbReference>
<evidence type="ECO:0008006" key="4">
    <source>
        <dbReference type="Google" id="ProtNLM"/>
    </source>
</evidence>
<reference evidence="2 3" key="1">
    <citation type="submission" date="2018-03" db="EMBL/GenBank/DDBJ databases">
        <title>Genomic Encyclopedia of Archaeal and Bacterial Type Strains, Phase II (KMG-II): from individual species to whole genera.</title>
        <authorList>
            <person name="Goeker M."/>
        </authorList>
    </citation>
    <scope>NUCLEOTIDE SEQUENCE [LARGE SCALE GENOMIC DNA]</scope>
    <source>
        <strain evidence="2 3">DSM 43146</strain>
    </source>
</reference>
<keyword evidence="1" id="KW-0472">Membrane</keyword>
<dbReference type="EMBL" id="PVMZ01000025">
    <property type="protein sequence ID" value="PRX13376.1"/>
    <property type="molecule type" value="Genomic_DNA"/>
</dbReference>
<dbReference type="OrthoDB" id="3289671at2"/>
<keyword evidence="1" id="KW-1133">Transmembrane helix</keyword>
<accession>A0A2T0JYN3</accession>
<keyword evidence="3" id="KW-1185">Reference proteome</keyword>
<name>A0A2T0JYN3_9ACTN</name>
<dbReference type="AlphaFoldDB" id="A0A2T0JYN3"/>
<dbReference type="InterPro" id="IPR052348">
    <property type="entry name" value="Metallopeptidase_M50B"/>
</dbReference>
<organism evidence="2 3">
    <name type="scientific">Actinoplanes italicus</name>
    <dbReference type="NCBI Taxonomy" id="113567"/>
    <lineage>
        <taxon>Bacteria</taxon>
        <taxon>Bacillati</taxon>
        <taxon>Actinomycetota</taxon>
        <taxon>Actinomycetes</taxon>
        <taxon>Micromonosporales</taxon>
        <taxon>Micromonosporaceae</taxon>
        <taxon>Actinoplanes</taxon>
    </lineage>
</organism>
<feature type="transmembrane region" description="Helical" evidence="1">
    <location>
        <begin position="188"/>
        <end position="221"/>
    </location>
</feature>
<protein>
    <recommendedName>
        <fullName evidence="4">Zn-dependent protease</fullName>
    </recommendedName>
</protein>
<feature type="transmembrane region" description="Helical" evidence="1">
    <location>
        <begin position="133"/>
        <end position="154"/>
    </location>
</feature>
<evidence type="ECO:0000313" key="3">
    <source>
        <dbReference type="Proteomes" id="UP000239415"/>
    </source>
</evidence>
<feature type="transmembrane region" description="Helical" evidence="1">
    <location>
        <begin position="86"/>
        <end position="113"/>
    </location>
</feature>
<gene>
    <name evidence="2" type="ORF">CLV67_12588</name>
</gene>
<comment type="caution">
    <text evidence="2">The sequence shown here is derived from an EMBL/GenBank/DDBJ whole genome shotgun (WGS) entry which is preliminary data.</text>
</comment>
<evidence type="ECO:0000313" key="2">
    <source>
        <dbReference type="EMBL" id="PRX13376.1"/>
    </source>
</evidence>
<dbReference type="PANTHER" id="PTHR35864">
    <property type="entry name" value="ZINC METALLOPROTEASE MJ0611-RELATED"/>
    <property type="match status" value="1"/>
</dbReference>
<keyword evidence="1" id="KW-0812">Transmembrane</keyword>
<evidence type="ECO:0000256" key="1">
    <source>
        <dbReference type="SAM" id="Phobius"/>
    </source>
</evidence>
<dbReference type="Proteomes" id="UP000239415">
    <property type="component" value="Unassembled WGS sequence"/>
</dbReference>
<proteinExistence type="predicted"/>
<sequence>MLFALGDPVAFAALLVAFLLALVLRSAAMRFTARVVGLGDGRPVMRFSPRQDIDPFGAVSALIAGAGWGRQLSVDEVPRWRGRGRAAAVFAAGPVACILAGEVVIAGFALFYPAEVLGGINPGWILRGLPLPYGAQAVLSLGGGLLCFGLLALIPIPPLDGFGVLWNALRTPGPSMSWMRLWFEDKNIGALVLLVCAFFPTGYPILLTIIDFLGFFFLRIWA</sequence>